<evidence type="ECO:0000313" key="13">
    <source>
        <dbReference type="EMBL" id="BBD08007.1"/>
    </source>
</evidence>
<evidence type="ECO:0000256" key="3">
    <source>
        <dbReference type="ARBA" id="ARBA00012584"/>
    </source>
</evidence>
<dbReference type="GO" id="GO:0005737">
    <property type="term" value="C:cytoplasm"/>
    <property type="evidence" value="ECO:0007669"/>
    <property type="project" value="UniProtKB-SubCell"/>
</dbReference>
<evidence type="ECO:0000256" key="8">
    <source>
        <dbReference type="ARBA" id="ARBA00022741"/>
    </source>
</evidence>
<evidence type="ECO:0000256" key="5">
    <source>
        <dbReference type="ARBA" id="ARBA00022679"/>
    </source>
</evidence>
<sequence>MSLSFAEASAIMARGGCLVYPTETLYAVGADGRDAGAAARIYQFKSRDVDKPLPLILGDVGQLSLVTDLSDPDLERLARAFWPGPLSVLVPALKELPALVHDRRGLTSVRVTPHPLAARLALDCCAPLIATSANISGRPAVADPRLLDLELTSQVDGVLAEKPWPSGGLPSTVVGLEGQGRLTVYRQGAVSLAALRRAGFMPESLSPMV</sequence>
<keyword evidence="9" id="KW-0067">ATP-binding</keyword>
<proteinExistence type="inferred from homology"/>
<keyword evidence="14" id="KW-1185">Reference proteome</keyword>
<dbReference type="AlphaFoldDB" id="A0A2Z6AXM7"/>
<evidence type="ECO:0000256" key="7">
    <source>
        <dbReference type="ARBA" id="ARBA00022695"/>
    </source>
</evidence>
<evidence type="ECO:0000256" key="2">
    <source>
        <dbReference type="ARBA" id="ARBA00007663"/>
    </source>
</evidence>
<evidence type="ECO:0000313" key="14">
    <source>
        <dbReference type="Proteomes" id="UP000269883"/>
    </source>
</evidence>
<dbReference type="NCBIfam" id="TIGR00057">
    <property type="entry name" value="L-threonylcarbamoyladenylate synthase"/>
    <property type="match status" value="1"/>
</dbReference>
<dbReference type="KEGG" id="dfl:DFE_1281"/>
<keyword evidence="8" id="KW-0547">Nucleotide-binding</keyword>
<accession>A0A2Z6AXM7</accession>
<reference evidence="13 14" key="1">
    <citation type="journal article" date="2018" name="Sci. Adv.">
        <title>Multi-heme cytochromes provide a pathway for survival in energy-limited environments.</title>
        <authorList>
            <person name="Deng X."/>
            <person name="Dohmae N."/>
            <person name="Nealson K.H."/>
            <person name="Hashimoto K."/>
            <person name="Okamoto A."/>
        </authorList>
    </citation>
    <scope>NUCLEOTIDE SEQUENCE [LARGE SCALE GENOMIC DNA]</scope>
    <source>
        <strain evidence="13 14">IS5</strain>
    </source>
</reference>
<evidence type="ECO:0000256" key="6">
    <source>
        <dbReference type="ARBA" id="ARBA00022694"/>
    </source>
</evidence>
<evidence type="ECO:0000259" key="12">
    <source>
        <dbReference type="PROSITE" id="PS51163"/>
    </source>
</evidence>
<dbReference type="InterPro" id="IPR017945">
    <property type="entry name" value="DHBP_synth_RibB-like_a/b_dom"/>
</dbReference>
<evidence type="ECO:0000256" key="11">
    <source>
        <dbReference type="ARBA" id="ARBA00048366"/>
    </source>
</evidence>
<dbReference type="GO" id="GO:0003725">
    <property type="term" value="F:double-stranded RNA binding"/>
    <property type="evidence" value="ECO:0007669"/>
    <property type="project" value="InterPro"/>
</dbReference>
<comment type="catalytic activity">
    <reaction evidence="11">
        <text>L-threonine + hydrogencarbonate + ATP = L-threonylcarbamoyladenylate + diphosphate + H2O</text>
        <dbReference type="Rhea" id="RHEA:36407"/>
        <dbReference type="ChEBI" id="CHEBI:15377"/>
        <dbReference type="ChEBI" id="CHEBI:17544"/>
        <dbReference type="ChEBI" id="CHEBI:30616"/>
        <dbReference type="ChEBI" id="CHEBI:33019"/>
        <dbReference type="ChEBI" id="CHEBI:57926"/>
        <dbReference type="ChEBI" id="CHEBI:73682"/>
        <dbReference type="EC" id="2.7.7.87"/>
    </reaction>
</comment>
<gene>
    <name evidence="13" type="ORF">DFE_1281</name>
</gene>
<dbReference type="Pfam" id="PF01300">
    <property type="entry name" value="Sua5_yciO_yrdC"/>
    <property type="match status" value="1"/>
</dbReference>
<evidence type="ECO:0000256" key="10">
    <source>
        <dbReference type="ARBA" id="ARBA00029774"/>
    </source>
</evidence>
<dbReference type="EMBL" id="AP017378">
    <property type="protein sequence ID" value="BBD08007.1"/>
    <property type="molecule type" value="Genomic_DNA"/>
</dbReference>
<name>A0A2Z6AXM7_9BACT</name>
<protein>
    <recommendedName>
        <fullName evidence="10">L-threonylcarbamoyladenylate synthase</fullName>
        <ecNumber evidence="3">2.7.7.87</ecNumber>
    </recommendedName>
    <alternativeName>
        <fullName evidence="10">L-threonylcarbamoyladenylate synthase</fullName>
    </alternativeName>
</protein>
<comment type="similarity">
    <text evidence="2">Belongs to the SUA5 family.</text>
</comment>
<dbReference type="GO" id="GO:0006450">
    <property type="term" value="P:regulation of translational fidelity"/>
    <property type="evidence" value="ECO:0007669"/>
    <property type="project" value="TreeGrafter"/>
</dbReference>
<keyword evidence="5" id="KW-0808">Transferase</keyword>
<dbReference type="PANTHER" id="PTHR17490">
    <property type="entry name" value="SUA5"/>
    <property type="match status" value="1"/>
</dbReference>
<dbReference type="GO" id="GO:0005524">
    <property type="term" value="F:ATP binding"/>
    <property type="evidence" value="ECO:0007669"/>
    <property type="project" value="UniProtKB-KW"/>
</dbReference>
<dbReference type="GO" id="GO:0000049">
    <property type="term" value="F:tRNA binding"/>
    <property type="evidence" value="ECO:0007669"/>
    <property type="project" value="TreeGrafter"/>
</dbReference>
<keyword evidence="4" id="KW-0963">Cytoplasm</keyword>
<organism evidence="13 14">
    <name type="scientific">Desulfovibrio ferrophilus</name>
    <dbReference type="NCBI Taxonomy" id="241368"/>
    <lineage>
        <taxon>Bacteria</taxon>
        <taxon>Pseudomonadati</taxon>
        <taxon>Thermodesulfobacteriota</taxon>
        <taxon>Desulfovibrionia</taxon>
        <taxon>Desulfovibrionales</taxon>
        <taxon>Desulfovibrionaceae</taxon>
        <taxon>Desulfovibrio</taxon>
    </lineage>
</organism>
<dbReference type="Gene3D" id="3.90.870.10">
    <property type="entry name" value="DHBP synthase"/>
    <property type="match status" value="1"/>
</dbReference>
<feature type="domain" description="YrdC-like" evidence="12">
    <location>
        <begin position="2"/>
        <end position="190"/>
    </location>
</feature>
<dbReference type="SUPFAM" id="SSF55821">
    <property type="entry name" value="YrdC/RibB"/>
    <property type="match status" value="1"/>
</dbReference>
<dbReference type="InterPro" id="IPR006070">
    <property type="entry name" value="Sua5-like_dom"/>
</dbReference>
<keyword evidence="7" id="KW-0548">Nucleotidyltransferase</keyword>
<evidence type="ECO:0000256" key="1">
    <source>
        <dbReference type="ARBA" id="ARBA00004496"/>
    </source>
</evidence>
<dbReference type="EC" id="2.7.7.87" evidence="3"/>
<comment type="subcellular location">
    <subcellularLocation>
        <location evidence="1">Cytoplasm</location>
    </subcellularLocation>
</comment>
<dbReference type="PROSITE" id="PS51163">
    <property type="entry name" value="YRDC"/>
    <property type="match status" value="1"/>
</dbReference>
<dbReference type="OrthoDB" id="9814580at2"/>
<keyword evidence="6" id="KW-0819">tRNA processing</keyword>
<dbReference type="GO" id="GO:0061710">
    <property type="term" value="F:L-threonylcarbamoyladenylate synthase"/>
    <property type="evidence" value="ECO:0007669"/>
    <property type="project" value="UniProtKB-EC"/>
</dbReference>
<evidence type="ECO:0000256" key="9">
    <source>
        <dbReference type="ARBA" id="ARBA00022840"/>
    </source>
</evidence>
<evidence type="ECO:0000256" key="4">
    <source>
        <dbReference type="ARBA" id="ARBA00022490"/>
    </source>
</evidence>
<dbReference type="InterPro" id="IPR050156">
    <property type="entry name" value="TC-AMP_synthase_SUA5"/>
</dbReference>
<dbReference type="Proteomes" id="UP000269883">
    <property type="component" value="Chromosome"/>
</dbReference>
<dbReference type="GO" id="GO:0008033">
    <property type="term" value="P:tRNA processing"/>
    <property type="evidence" value="ECO:0007669"/>
    <property type="project" value="UniProtKB-KW"/>
</dbReference>
<dbReference type="RefSeq" id="WP_126377750.1">
    <property type="nucleotide sequence ID" value="NZ_AP017378.1"/>
</dbReference>
<dbReference type="PANTHER" id="PTHR17490:SF16">
    <property type="entry name" value="THREONYLCARBAMOYL-AMP SYNTHASE"/>
    <property type="match status" value="1"/>
</dbReference>